<evidence type="ECO:0000313" key="1">
    <source>
        <dbReference type="EMBL" id="SEH99398.1"/>
    </source>
</evidence>
<dbReference type="STRING" id="1679444.PYTT_2388"/>
<gene>
    <name evidence="1" type="ORF">PYTT_2388</name>
</gene>
<evidence type="ECO:0000313" key="2">
    <source>
        <dbReference type="Proteomes" id="UP000176204"/>
    </source>
</evidence>
<proteinExistence type="predicted"/>
<evidence type="ECO:0008006" key="3">
    <source>
        <dbReference type="Google" id="ProtNLM"/>
    </source>
</evidence>
<reference evidence="2" key="1">
    <citation type="submission" date="2016-09" db="EMBL/GenBank/DDBJ databases">
        <authorList>
            <person name="Koehorst J."/>
        </authorList>
    </citation>
    <scope>NUCLEOTIDE SEQUENCE [LARGE SCALE GENOMIC DNA]</scope>
</reference>
<protein>
    <recommendedName>
        <fullName evidence="3">His-Xaa-Ser system protein HxsD</fullName>
    </recommendedName>
</protein>
<dbReference type="EMBL" id="LT629973">
    <property type="protein sequence ID" value="SEH99398.1"/>
    <property type="molecule type" value="Genomic_DNA"/>
</dbReference>
<dbReference type="OrthoDB" id="5465335at2"/>
<keyword evidence="2" id="KW-1185">Reference proteome</keyword>
<dbReference type="KEGG" id="agl:PYTT_2388"/>
<accession>A0A1H6MCW9</accession>
<dbReference type="Proteomes" id="UP000176204">
    <property type="component" value="Chromosome I"/>
</dbReference>
<organism evidence="1 2">
    <name type="scientific">Akkermansia glycaniphila</name>
    <dbReference type="NCBI Taxonomy" id="1679444"/>
    <lineage>
        <taxon>Bacteria</taxon>
        <taxon>Pseudomonadati</taxon>
        <taxon>Verrucomicrobiota</taxon>
        <taxon>Verrucomicrobiia</taxon>
        <taxon>Verrucomicrobiales</taxon>
        <taxon>Akkermansiaceae</taxon>
        <taxon>Akkermansia</taxon>
    </lineage>
</organism>
<name>A0A1H6MCW9_9BACT</name>
<dbReference type="AlphaFoldDB" id="A0A1H6MCW9"/>
<dbReference type="RefSeq" id="WP_067777612.1">
    <property type="nucleotide sequence ID" value="NZ_LIGX01000040.1"/>
</dbReference>
<sequence length="106" mass="11912">MSEPLKIILDGKIYEKEAIFAACRELSPFASINILSPNTSDIVVEVTPLAVESSDPQDFEQKLRTLLIDSQIRLDLNKQFGVIRDIIVKQAFAPIANLDEELKKIQ</sequence>